<comment type="caution">
    <text evidence="8">The sequence shown here is derived from an EMBL/GenBank/DDBJ whole genome shotgun (WGS) entry which is preliminary data.</text>
</comment>
<feature type="compositionally biased region" description="Acidic residues" evidence="6">
    <location>
        <begin position="735"/>
        <end position="751"/>
    </location>
</feature>
<keyword evidence="4" id="KW-0804">Transcription</keyword>
<evidence type="ECO:0000256" key="4">
    <source>
        <dbReference type="ARBA" id="ARBA00023163"/>
    </source>
</evidence>
<dbReference type="VEuPathDB" id="ToxoDB:BESB_070620"/>
<name>A0A2A9MEW2_BESBE</name>
<dbReference type="STRING" id="94643.A0A2A9MEW2"/>
<dbReference type="GeneID" id="40311988"/>
<reference evidence="8 9" key="1">
    <citation type="submission" date="2017-09" db="EMBL/GenBank/DDBJ databases">
        <title>Genome sequencing of Besnoitia besnoiti strain Bb-Ger1.</title>
        <authorList>
            <person name="Schares G."/>
            <person name="Venepally P."/>
            <person name="Lorenzi H.A."/>
        </authorList>
    </citation>
    <scope>NUCLEOTIDE SEQUENCE [LARGE SCALE GENOMIC DNA]</scope>
    <source>
        <strain evidence="8 9">Bb-Ger1</strain>
    </source>
</reference>
<evidence type="ECO:0000313" key="8">
    <source>
        <dbReference type="EMBL" id="PFH33910.1"/>
    </source>
</evidence>
<dbReference type="InterPro" id="IPR006751">
    <property type="entry name" value="TAFII55_prot_cons_reg"/>
</dbReference>
<evidence type="ECO:0000259" key="7">
    <source>
        <dbReference type="SMART" id="SM01370"/>
    </source>
</evidence>
<keyword evidence="3" id="KW-0805">Transcription regulation</keyword>
<sequence length="751" mass="79121">MNYYPPPPSAEGGAPPSETGTVDALGGYYVSQEAAGIAHSSQNAYLFPQQTAVMNPRGAPLGVLDAQQMAFSQSYMSGAAATQQMMHAEGYMHWEGGAAPHMMQGDPSLQMQAGMAASLGHAPAVFGTSAGLPLSAGLVGQPQPQLGPGESASVVSRASRPGLAGWRRNLGIEGRAKADGRQSSLAAAAQQLQQQQQASRELARRQQTALRRGLFSATELEDWMGEDCPGLDRQCVIRFPPAIAALLRNRLSTLTSPQFHNQVTRATGVTGPEGAPQGAYPPGCSATNPLGLVITPGEEWSSRIFDVKVTGHKGKLVGVLVELPTLLETYKSLDGDLLFKSGDICQMIVVFDPQDPQNAIDLQELCERQQWEWKDGLTPPTHRIRSRKFKNLDLFDRQEIRDAELQVLELLHSTRRDNYEIEVHTLHEMHRTLEQHRDAAAGRGAKPTAPGVTSNAEAVIEHVVSCDDDVLAWLDSVGMLHSAAPDPNGSEGGGLSDYSDVLFDYAPPTGGANAAGTILAFAPRGLGAGHRGPRGARGGHAAWQRVAGVGAGVAQPQPGSAMSPDALIFGGDSQVAPQQLLEDDDEAGSAVGLSAGLAASGAAPAAPRLPPMGVPGPDIFTQPPHAPAPVGYHPGREDAGVVASEDDLEARMQRKEERRQRKLMKKEKRRLKKEKKKAKRDKKKLSQPGAEPGGDEANAGLGLGVGVQRGRDGAAGQAGGDEGGEKGASSSSSSSDEDEGGGRDDDDALML</sequence>
<dbReference type="Pfam" id="PF04658">
    <property type="entry name" value="TAFII55_N"/>
    <property type="match status" value="1"/>
</dbReference>
<gene>
    <name evidence="8" type="ORF">BESB_070620</name>
</gene>
<dbReference type="OrthoDB" id="153872at2759"/>
<evidence type="ECO:0000256" key="5">
    <source>
        <dbReference type="ARBA" id="ARBA00023242"/>
    </source>
</evidence>
<dbReference type="AlphaFoldDB" id="A0A2A9MEW2"/>
<dbReference type="GO" id="GO:0051123">
    <property type="term" value="P:RNA polymerase II preinitiation complex assembly"/>
    <property type="evidence" value="ECO:0007669"/>
    <property type="project" value="TreeGrafter"/>
</dbReference>
<organism evidence="8 9">
    <name type="scientific">Besnoitia besnoiti</name>
    <name type="common">Apicomplexan protozoan</name>
    <dbReference type="NCBI Taxonomy" id="94643"/>
    <lineage>
        <taxon>Eukaryota</taxon>
        <taxon>Sar</taxon>
        <taxon>Alveolata</taxon>
        <taxon>Apicomplexa</taxon>
        <taxon>Conoidasida</taxon>
        <taxon>Coccidia</taxon>
        <taxon>Eucoccidiorida</taxon>
        <taxon>Eimeriorina</taxon>
        <taxon>Sarcocystidae</taxon>
        <taxon>Besnoitia</taxon>
    </lineage>
</organism>
<dbReference type="InterPro" id="IPR037817">
    <property type="entry name" value="TAF7"/>
</dbReference>
<feature type="region of interest" description="Disordered" evidence="6">
    <location>
        <begin position="602"/>
        <end position="751"/>
    </location>
</feature>
<evidence type="ECO:0000313" key="9">
    <source>
        <dbReference type="Proteomes" id="UP000224006"/>
    </source>
</evidence>
<dbReference type="RefSeq" id="XP_029217919.1">
    <property type="nucleotide sequence ID" value="XM_029365435.1"/>
</dbReference>
<dbReference type="SMART" id="SM01370">
    <property type="entry name" value="TAFII55_N"/>
    <property type="match status" value="1"/>
</dbReference>
<feature type="domain" description="TAFII55 protein conserved region" evidence="7">
    <location>
        <begin position="231"/>
        <end position="422"/>
    </location>
</feature>
<evidence type="ECO:0000256" key="6">
    <source>
        <dbReference type="SAM" id="MobiDB-lite"/>
    </source>
</evidence>
<evidence type="ECO:0000256" key="3">
    <source>
        <dbReference type="ARBA" id="ARBA00023015"/>
    </source>
</evidence>
<proteinExistence type="inferred from homology"/>
<feature type="compositionally biased region" description="Low complexity" evidence="6">
    <location>
        <begin position="182"/>
        <end position="200"/>
    </location>
</feature>
<dbReference type="CDD" id="cd08047">
    <property type="entry name" value="TAF7"/>
    <property type="match status" value="1"/>
</dbReference>
<dbReference type="EMBL" id="NWUJ01000007">
    <property type="protein sequence ID" value="PFH33910.1"/>
    <property type="molecule type" value="Genomic_DNA"/>
</dbReference>
<dbReference type="PANTHER" id="PTHR12228:SF0">
    <property type="entry name" value="TATA-BOX BINDING PROTEIN ASSOCIATED FACTOR 7"/>
    <property type="match status" value="1"/>
</dbReference>
<feature type="region of interest" description="Disordered" evidence="6">
    <location>
        <begin position="177"/>
        <end position="204"/>
    </location>
</feature>
<keyword evidence="9" id="KW-1185">Reference proteome</keyword>
<dbReference type="Proteomes" id="UP000224006">
    <property type="component" value="Unassembled WGS sequence"/>
</dbReference>
<dbReference type="PANTHER" id="PTHR12228">
    <property type="entry name" value="TRANSCRIPTION INITIATION FACTOR TFIID 55 KD SUBUNIT-RELATED"/>
    <property type="match status" value="1"/>
</dbReference>
<comment type="subcellular location">
    <subcellularLocation>
        <location evidence="1">Nucleus</location>
    </subcellularLocation>
</comment>
<accession>A0A2A9MEW2</accession>
<evidence type="ECO:0000256" key="1">
    <source>
        <dbReference type="ARBA" id="ARBA00004123"/>
    </source>
</evidence>
<feature type="compositionally biased region" description="Basic and acidic residues" evidence="6">
    <location>
        <begin position="649"/>
        <end position="659"/>
    </location>
</feature>
<protein>
    <submittedName>
        <fullName evidence="8">TAF7-like RNA polymerase II TAF7L</fullName>
    </submittedName>
</protein>
<keyword evidence="5" id="KW-0539">Nucleus</keyword>
<dbReference type="GO" id="GO:0005669">
    <property type="term" value="C:transcription factor TFIID complex"/>
    <property type="evidence" value="ECO:0007669"/>
    <property type="project" value="InterPro"/>
</dbReference>
<evidence type="ECO:0000256" key="2">
    <source>
        <dbReference type="ARBA" id="ARBA00009368"/>
    </source>
</evidence>
<feature type="compositionally biased region" description="Basic residues" evidence="6">
    <location>
        <begin position="660"/>
        <end position="685"/>
    </location>
</feature>
<dbReference type="GO" id="GO:0016251">
    <property type="term" value="F:RNA polymerase II general transcription initiation factor activity"/>
    <property type="evidence" value="ECO:0007669"/>
    <property type="project" value="TreeGrafter"/>
</dbReference>
<comment type="similarity">
    <text evidence="2">Belongs to the TAF7 family.</text>
</comment>
<dbReference type="KEGG" id="bbes:BESB_070620"/>